<proteinExistence type="predicted"/>
<evidence type="ECO:0008006" key="5">
    <source>
        <dbReference type="Google" id="ProtNLM"/>
    </source>
</evidence>
<dbReference type="EMBL" id="QZDT01000025">
    <property type="protein sequence ID" value="NBJ93856.1"/>
    <property type="molecule type" value="Genomic_DNA"/>
</dbReference>
<dbReference type="OrthoDB" id="9809307at2"/>
<evidence type="ECO:0000259" key="2">
    <source>
        <dbReference type="Pfam" id="PF13203"/>
    </source>
</evidence>
<reference evidence="3" key="1">
    <citation type="submission" date="2018-09" db="EMBL/GenBank/DDBJ databases">
        <title>Murine metabolic-syndrome-specific gut microbial biobank.</title>
        <authorList>
            <person name="Liu C."/>
        </authorList>
    </citation>
    <scope>NUCLEOTIDE SEQUENCE</scope>
    <source>
        <strain evidence="3">D42-62</strain>
    </source>
</reference>
<protein>
    <recommendedName>
        <fullName evidence="5">Metallopeptidase</fullName>
    </recommendedName>
</protein>
<evidence type="ECO:0000313" key="3">
    <source>
        <dbReference type="EMBL" id="NBJ93856.1"/>
    </source>
</evidence>
<name>A0A9X5BGV5_9FIRM</name>
<evidence type="ECO:0000313" key="4">
    <source>
        <dbReference type="Proteomes" id="UP001154420"/>
    </source>
</evidence>
<evidence type="ECO:0000259" key="1">
    <source>
        <dbReference type="Pfam" id="PF09967"/>
    </source>
</evidence>
<dbReference type="Pfam" id="PF09967">
    <property type="entry name" value="DUF2201"/>
    <property type="match status" value="1"/>
</dbReference>
<feature type="domain" description="Putative metallopeptidase" evidence="2">
    <location>
        <begin position="32"/>
        <end position="162"/>
    </location>
</feature>
<comment type="caution">
    <text evidence="3">The sequence shown here is derived from an EMBL/GenBank/DDBJ whole genome shotgun (WGS) entry which is preliminary data.</text>
</comment>
<sequence>MSDLYEKAKPLAGKVMSFARDNILVNMRFLDVALSALAVEPEKESGCFACNGTKIYYDPVFLLKRYKEEPAFVLRMYLHILFHMIFYHSFRFDKLDGESWSLAADIAVEAAILELEMPGMSLFRDEEAKRKLRVLREDIGALTAEKVYKYLKNFEVSDRERGELSRLFFMDSHRLWKPTQDLVITQQQWKKLSERVRADLKSFSAKKSKSESMEKSLLEAVKDKYSYKELLRKFMVMNEDMRINDEEFDYIYYTYGLSTYGNMPLVEPLEYKDNKKVREFVIAIDTSASCRGILVQAFLRKTYGMLCGEDNFFRKMNVHIIQCDHEVQKDTKITSRDDLEYFLSHEKLTGFGSTDFRPVFAYVNELLQEGEFENLKGLLYFTDGYGVYPKAMPPYDVMFVFIDNGDMGPEVPPWAVKVLLDDEEI</sequence>
<dbReference type="PANTHER" id="PTHR38730:SF1">
    <property type="entry name" value="SLL7028 PROTEIN"/>
    <property type="match status" value="1"/>
</dbReference>
<dbReference type="PANTHER" id="PTHR38730">
    <property type="entry name" value="SLL7028 PROTEIN"/>
    <property type="match status" value="1"/>
</dbReference>
<keyword evidence="4" id="KW-1185">Reference proteome</keyword>
<gene>
    <name evidence="3" type="ORF">D5281_14935</name>
</gene>
<dbReference type="InterPro" id="IPR018698">
    <property type="entry name" value="VWA-like_dom"/>
</dbReference>
<dbReference type="Proteomes" id="UP001154420">
    <property type="component" value="Unassembled WGS sequence"/>
</dbReference>
<feature type="domain" description="VWA-like" evidence="1">
    <location>
        <begin position="281"/>
        <end position="417"/>
    </location>
</feature>
<dbReference type="Pfam" id="PF13203">
    <property type="entry name" value="DUF2201_N"/>
    <property type="match status" value="1"/>
</dbReference>
<organism evidence="3 4">
    <name type="scientific">Parablautia muri</name>
    <dbReference type="NCBI Taxonomy" id="2320879"/>
    <lineage>
        <taxon>Bacteria</taxon>
        <taxon>Bacillati</taxon>
        <taxon>Bacillota</taxon>
        <taxon>Clostridia</taxon>
        <taxon>Lachnospirales</taxon>
        <taxon>Lachnospiraceae</taxon>
        <taxon>Parablautia</taxon>
    </lineage>
</organism>
<dbReference type="AlphaFoldDB" id="A0A9X5BGV5"/>
<accession>A0A9X5BGV5</accession>
<dbReference type="RefSeq" id="WP_160560912.1">
    <property type="nucleotide sequence ID" value="NZ_QZDT01000025.1"/>
</dbReference>
<dbReference type="InterPro" id="IPR025154">
    <property type="entry name" value="Put_metallopeptidase_dom"/>
</dbReference>